<dbReference type="PANTHER" id="PTHR30154">
    <property type="entry name" value="LEUCINE-RESPONSIVE REGULATORY PROTEIN"/>
    <property type="match status" value="1"/>
</dbReference>
<dbReference type="GO" id="GO:0043200">
    <property type="term" value="P:response to amino acid"/>
    <property type="evidence" value="ECO:0007669"/>
    <property type="project" value="TreeGrafter"/>
</dbReference>
<dbReference type="GO" id="GO:0043565">
    <property type="term" value="F:sequence-specific DNA binding"/>
    <property type="evidence" value="ECO:0007669"/>
    <property type="project" value="InterPro"/>
</dbReference>
<dbReference type="Gene3D" id="1.10.10.10">
    <property type="entry name" value="Winged helix-like DNA-binding domain superfamily/Winged helix DNA-binding domain"/>
    <property type="match status" value="1"/>
</dbReference>
<organism evidence="5 6">
    <name type="scientific">Candidatus Nitrososphaera evergladensis SR1</name>
    <dbReference type="NCBI Taxonomy" id="1459636"/>
    <lineage>
        <taxon>Archaea</taxon>
        <taxon>Nitrososphaerota</taxon>
        <taxon>Nitrososphaeria</taxon>
        <taxon>Nitrososphaerales</taxon>
        <taxon>Nitrososphaeraceae</taxon>
        <taxon>Nitrososphaera</taxon>
    </lineage>
</organism>
<dbReference type="EMBL" id="CP007174">
    <property type="protein sequence ID" value="AIF83393.1"/>
    <property type="molecule type" value="Genomic_DNA"/>
</dbReference>
<keyword evidence="1" id="KW-0805">Transcription regulation</keyword>
<evidence type="ECO:0000256" key="2">
    <source>
        <dbReference type="ARBA" id="ARBA00023125"/>
    </source>
</evidence>
<dbReference type="Proteomes" id="UP000028194">
    <property type="component" value="Chromosome"/>
</dbReference>
<sequence length="149" mass="16776">MDKDLLKILLTPNGRISSKAIADKLGVPATTVQRRRRKLEDDLLTITYSLDLKRFGWHRVDFLIATEKGRTIAIAKQLSKLDEVVYVGRSIGQQTIDLHVQAILEGNADILRIMEQLKSMPGIKDVVWSEIVQVVGKKPSVPLHIIDKL</sequence>
<dbReference type="InterPro" id="IPR011008">
    <property type="entry name" value="Dimeric_a/b-barrel"/>
</dbReference>
<dbReference type="InterPro" id="IPR036388">
    <property type="entry name" value="WH-like_DNA-bd_sf"/>
</dbReference>
<dbReference type="InterPro" id="IPR019888">
    <property type="entry name" value="Tscrpt_reg_AsnC-like"/>
</dbReference>
<evidence type="ECO:0000259" key="4">
    <source>
        <dbReference type="PROSITE" id="PS50956"/>
    </source>
</evidence>
<dbReference type="RefSeq" id="WP_158385163.1">
    <property type="nucleotide sequence ID" value="NZ_CP007174.1"/>
</dbReference>
<evidence type="ECO:0000313" key="6">
    <source>
        <dbReference type="Proteomes" id="UP000028194"/>
    </source>
</evidence>
<dbReference type="Gene3D" id="3.30.70.920">
    <property type="match status" value="1"/>
</dbReference>
<gene>
    <name evidence="5" type="ORF">NTE_01325</name>
</gene>
<proteinExistence type="predicted"/>
<accession>A0A075MQB6</accession>
<evidence type="ECO:0000256" key="3">
    <source>
        <dbReference type="ARBA" id="ARBA00023163"/>
    </source>
</evidence>
<keyword evidence="6" id="KW-1185">Reference proteome</keyword>
<dbReference type="HOGENOM" id="CLU_1665408_0_0_2"/>
<dbReference type="SUPFAM" id="SSF54909">
    <property type="entry name" value="Dimeric alpha+beta barrel"/>
    <property type="match status" value="1"/>
</dbReference>
<dbReference type="PANTHER" id="PTHR30154:SF34">
    <property type="entry name" value="TRANSCRIPTIONAL REGULATOR AZLB"/>
    <property type="match status" value="1"/>
</dbReference>
<protein>
    <submittedName>
        <fullName evidence="5">Transcriptional regulator</fullName>
    </submittedName>
</protein>
<reference evidence="5 6" key="1">
    <citation type="journal article" date="2014" name="PLoS ONE">
        <title>Genome Sequence of Candidatus Nitrososphaera evergladensis from Group I.1b Enriched from Everglades Soil Reveals Novel Genomic Features of the Ammonia-Oxidizing Archaea.</title>
        <authorList>
            <person name="Zhalnina K.V."/>
            <person name="Dias R."/>
            <person name="Leonard M.T."/>
            <person name="Dorr de Quadros P."/>
            <person name="Camargo F.A."/>
            <person name="Drew J.C."/>
            <person name="Farmerie W.G."/>
            <person name="Daroub S.H."/>
            <person name="Triplett E.W."/>
        </authorList>
    </citation>
    <scope>NUCLEOTIDE SEQUENCE [LARGE SCALE GENOMIC DNA]</scope>
    <source>
        <strain evidence="5 6">SR1</strain>
    </source>
</reference>
<dbReference type="KEGG" id="nev:NTE_01325"/>
<dbReference type="GeneID" id="41597125"/>
<dbReference type="SMART" id="SM00344">
    <property type="entry name" value="HTH_ASNC"/>
    <property type="match status" value="1"/>
</dbReference>
<dbReference type="AlphaFoldDB" id="A0A075MQB6"/>
<feature type="domain" description="HTH asnC-type" evidence="4">
    <location>
        <begin position="1"/>
        <end position="58"/>
    </location>
</feature>
<evidence type="ECO:0000313" key="5">
    <source>
        <dbReference type="EMBL" id="AIF83393.1"/>
    </source>
</evidence>
<dbReference type="GO" id="GO:0005829">
    <property type="term" value="C:cytosol"/>
    <property type="evidence" value="ECO:0007669"/>
    <property type="project" value="TreeGrafter"/>
</dbReference>
<dbReference type="PROSITE" id="PS50956">
    <property type="entry name" value="HTH_ASNC_2"/>
    <property type="match status" value="1"/>
</dbReference>
<evidence type="ECO:0000256" key="1">
    <source>
        <dbReference type="ARBA" id="ARBA00023015"/>
    </source>
</evidence>
<keyword evidence="3" id="KW-0804">Transcription</keyword>
<name>A0A075MQB6_9ARCH</name>
<dbReference type="InterPro" id="IPR000485">
    <property type="entry name" value="AsnC-type_HTH_dom"/>
</dbReference>
<dbReference type="Pfam" id="PF13404">
    <property type="entry name" value="HTH_AsnC-type"/>
    <property type="match status" value="1"/>
</dbReference>
<keyword evidence="2" id="KW-0238">DNA-binding</keyword>